<protein>
    <submittedName>
        <fullName evidence="1">Uncharacterized protein</fullName>
    </submittedName>
</protein>
<organism evidence="1 2">
    <name type="scientific">Komagataeibacter intermedius AF2</name>
    <dbReference type="NCBI Taxonomy" id="1458464"/>
    <lineage>
        <taxon>Bacteria</taxon>
        <taxon>Pseudomonadati</taxon>
        <taxon>Pseudomonadota</taxon>
        <taxon>Alphaproteobacteria</taxon>
        <taxon>Acetobacterales</taxon>
        <taxon>Acetobacteraceae</taxon>
        <taxon>Komagataeibacter</taxon>
    </lineage>
</organism>
<dbReference type="AlphaFoldDB" id="A0A0N0ME73"/>
<proteinExistence type="predicted"/>
<accession>A0A0N0ME73</accession>
<comment type="caution">
    <text evidence="1">The sequence shown here is derived from an EMBL/GenBank/DDBJ whole genome shotgun (WGS) entry which is preliminary data.</text>
</comment>
<dbReference type="Proteomes" id="UP000031553">
    <property type="component" value="Unassembled WGS sequence"/>
</dbReference>
<evidence type="ECO:0000313" key="1">
    <source>
        <dbReference type="EMBL" id="KPH86156.1"/>
    </source>
</evidence>
<dbReference type="EMBL" id="JUFX02000211">
    <property type="protein sequence ID" value="KPH86156.1"/>
    <property type="molecule type" value="Genomic_DNA"/>
</dbReference>
<sequence length="41" mass="4400">MRRMLQYGAVPAIRAGNSAIAATGICDNHRRREAVNTPSCA</sequence>
<gene>
    <name evidence="1" type="ORF">GLUCOINTEAF2_0202973</name>
</gene>
<name>A0A0N0ME73_9PROT</name>
<reference evidence="1 2" key="1">
    <citation type="submission" date="2015-07" db="EMBL/GenBank/DDBJ databases">
        <title>Draft Genome Sequence of Komagataeibacter intermedius Strain AF2, Isolated from Kombucha Tea.</title>
        <authorList>
            <person name="Santos R.A."/>
            <person name="Berretta A.A."/>
            <person name="Barud H.S."/>
            <person name="Ribeiro S.J."/>
            <person name="Gonzalez-Garcia L.N."/>
            <person name="Zucchi T.D."/>
            <person name="Goldman G.H."/>
            <person name="Riano-Pachon D.M."/>
        </authorList>
    </citation>
    <scope>NUCLEOTIDE SEQUENCE [LARGE SCALE GENOMIC DNA]</scope>
    <source>
        <strain evidence="1 2">AF2</strain>
    </source>
</reference>
<evidence type="ECO:0000313" key="2">
    <source>
        <dbReference type="Proteomes" id="UP000031553"/>
    </source>
</evidence>